<keyword evidence="4" id="KW-0949">S-adenosyl-L-methionine</keyword>
<proteinExistence type="predicted"/>
<dbReference type="GO" id="GO:0032259">
    <property type="term" value="P:methylation"/>
    <property type="evidence" value="ECO:0007669"/>
    <property type="project" value="UniProtKB-KW"/>
</dbReference>
<sequence length="201" mass="22411">MPVAAVQGGHAAAAVERDRHRLRTSNDPNDPSHPSSPSSPSRPDARLPHVLIPGCGRAYEARWLVEHGFAVEAIDFSPTAVAVAREQLGASHADIVREADFFDFTPAREIDWIYERTFFCALPPAMRPAYADRMADLLPRGGVLAGLFFVTHKPSGPPFGTSLDELHRLLDPAFECLREREVDDSMALFAGVERWLEWRRR</sequence>
<dbReference type="InterPro" id="IPR029063">
    <property type="entry name" value="SAM-dependent_MTases_sf"/>
</dbReference>
<feature type="compositionally biased region" description="Low complexity" evidence="5">
    <location>
        <begin position="25"/>
        <end position="42"/>
    </location>
</feature>
<accession>A0A494YAF3</accession>
<evidence type="ECO:0000256" key="2">
    <source>
        <dbReference type="ARBA" id="ARBA00022603"/>
    </source>
</evidence>
<keyword evidence="1" id="KW-0597">Phosphoprotein</keyword>
<dbReference type="Proteomes" id="UP000270342">
    <property type="component" value="Unassembled WGS sequence"/>
</dbReference>
<protein>
    <submittedName>
        <fullName evidence="6">Methyltransferase domain-containing protein</fullName>
    </submittedName>
</protein>
<evidence type="ECO:0000313" key="6">
    <source>
        <dbReference type="EMBL" id="RKP59396.1"/>
    </source>
</evidence>
<dbReference type="PANTHER" id="PTHR32183:SF6">
    <property type="entry name" value="CYSTEINE SULFINATE DESULFINASE_CYSTEINE DESULFURASE AND RELATED ENZYMES"/>
    <property type="match status" value="1"/>
</dbReference>
<dbReference type="SUPFAM" id="SSF53335">
    <property type="entry name" value="S-adenosyl-L-methionine-dependent methyltransferases"/>
    <property type="match status" value="1"/>
</dbReference>
<evidence type="ECO:0000313" key="7">
    <source>
        <dbReference type="Proteomes" id="UP000270342"/>
    </source>
</evidence>
<organism evidence="6 7">
    <name type="scientific">Pararobbsia silviterrae</name>
    <dbReference type="NCBI Taxonomy" id="1792498"/>
    <lineage>
        <taxon>Bacteria</taxon>
        <taxon>Pseudomonadati</taxon>
        <taxon>Pseudomonadota</taxon>
        <taxon>Betaproteobacteria</taxon>
        <taxon>Burkholderiales</taxon>
        <taxon>Burkholderiaceae</taxon>
        <taxon>Pararobbsia</taxon>
    </lineage>
</organism>
<dbReference type="CDD" id="cd02440">
    <property type="entry name" value="AdoMet_MTases"/>
    <property type="match status" value="1"/>
</dbReference>
<dbReference type="PROSITE" id="PS51585">
    <property type="entry name" value="SAM_MT_TPMT"/>
    <property type="match status" value="1"/>
</dbReference>
<dbReference type="GO" id="GO:0008757">
    <property type="term" value="F:S-adenosylmethionine-dependent methyltransferase activity"/>
    <property type="evidence" value="ECO:0007669"/>
    <property type="project" value="InterPro"/>
</dbReference>
<dbReference type="PANTHER" id="PTHR32183">
    <property type="match status" value="1"/>
</dbReference>
<name>A0A494YAF3_9BURK</name>
<gene>
    <name evidence="6" type="ORF">D7S86_02995</name>
</gene>
<evidence type="ECO:0000256" key="3">
    <source>
        <dbReference type="ARBA" id="ARBA00022679"/>
    </source>
</evidence>
<dbReference type="OrthoDB" id="9778208at2"/>
<dbReference type="AlphaFoldDB" id="A0A494YAF3"/>
<dbReference type="InterPro" id="IPR008854">
    <property type="entry name" value="TPMT"/>
</dbReference>
<evidence type="ECO:0000256" key="1">
    <source>
        <dbReference type="ARBA" id="ARBA00022553"/>
    </source>
</evidence>
<keyword evidence="3 6" id="KW-0808">Transferase</keyword>
<comment type="caution">
    <text evidence="6">The sequence shown here is derived from an EMBL/GenBank/DDBJ whole genome shotgun (WGS) entry which is preliminary data.</text>
</comment>
<dbReference type="EMBL" id="RBZU01000001">
    <property type="protein sequence ID" value="RKP59396.1"/>
    <property type="molecule type" value="Genomic_DNA"/>
</dbReference>
<evidence type="ECO:0000256" key="5">
    <source>
        <dbReference type="SAM" id="MobiDB-lite"/>
    </source>
</evidence>
<feature type="compositionally biased region" description="Low complexity" evidence="5">
    <location>
        <begin position="1"/>
        <end position="14"/>
    </location>
</feature>
<feature type="region of interest" description="Disordered" evidence="5">
    <location>
        <begin position="1"/>
        <end position="47"/>
    </location>
</feature>
<reference evidence="6 7" key="1">
    <citation type="submission" date="2018-10" db="EMBL/GenBank/DDBJ databases">
        <title>Robbsia sp. DHC34, isolated from soil.</title>
        <authorList>
            <person name="Gao Z.-H."/>
            <person name="Qiu L.-H."/>
        </authorList>
    </citation>
    <scope>NUCLEOTIDE SEQUENCE [LARGE SCALE GENOMIC DNA]</scope>
    <source>
        <strain evidence="6 7">DHC34</strain>
    </source>
</reference>
<evidence type="ECO:0000256" key="4">
    <source>
        <dbReference type="ARBA" id="ARBA00022691"/>
    </source>
</evidence>
<dbReference type="Pfam" id="PF05724">
    <property type="entry name" value="TPMT"/>
    <property type="match status" value="1"/>
</dbReference>
<keyword evidence="2 6" id="KW-0489">Methyltransferase</keyword>
<dbReference type="Gene3D" id="3.40.50.150">
    <property type="entry name" value="Vaccinia Virus protein VP39"/>
    <property type="match status" value="1"/>
</dbReference>
<keyword evidence="7" id="KW-1185">Reference proteome</keyword>